<evidence type="ECO:0000256" key="7">
    <source>
        <dbReference type="ARBA" id="ARBA00023136"/>
    </source>
</evidence>
<evidence type="ECO:0000256" key="1">
    <source>
        <dbReference type="ARBA" id="ARBA00004202"/>
    </source>
</evidence>
<dbReference type="InterPro" id="IPR050388">
    <property type="entry name" value="ABC_Ni/Peptide_Import"/>
</dbReference>
<dbReference type="AlphaFoldDB" id="A0AAP2UD34"/>
<dbReference type="PANTHER" id="PTHR43297:SF2">
    <property type="entry name" value="DIPEPTIDE TRANSPORT ATP-BINDING PROTEIN DPPD"/>
    <property type="match status" value="1"/>
</dbReference>
<dbReference type="CDD" id="cd03257">
    <property type="entry name" value="ABC_NikE_OppD_transporters"/>
    <property type="match status" value="1"/>
</dbReference>
<name>A0AAP2UD34_9FIRM</name>
<accession>A0AAP2UD34</accession>
<evidence type="ECO:0000313" key="10">
    <source>
        <dbReference type="Proteomes" id="UP001204814"/>
    </source>
</evidence>
<dbReference type="Pfam" id="PF00005">
    <property type="entry name" value="ABC_tran"/>
    <property type="match status" value="1"/>
</dbReference>
<organism evidence="9 10">
    <name type="scientific">Faecalibacillus intestinalis</name>
    <dbReference type="NCBI Taxonomy" id="1982626"/>
    <lineage>
        <taxon>Bacteria</taxon>
        <taxon>Bacillati</taxon>
        <taxon>Bacillota</taxon>
        <taxon>Erysipelotrichia</taxon>
        <taxon>Erysipelotrichales</taxon>
        <taxon>Coprobacillaceae</taxon>
        <taxon>Faecalibacillus</taxon>
    </lineage>
</organism>
<dbReference type="PROSITE" id="PS50893">
    <property type="entry name" value="ABC_TRANSPORTER_2"/>
    <property type="match status" value="1"/>
</dbReference>
<feature type="domain" description="ABC transporter" evidence="8">
    <location>
        <begin position="4"/>
        <end position="243"/>
    </location>
</feature>
<comment type="similarity">
    <text evidence="2">Belongs to the ABC transporter superfamily.</text>
</comment>
<dbReference type="InterPro" id="IPR027417">
    <property type="entry name" value="P-loop_NTPase"/>
</dbReference>
<evidence type="ECO:0000259" key="8">
    <source>
        <dbReference type="PROSITE" id="PS50893"/>
    </source>
</evidence>
<dbReference type="Gene3D" id="3.40.50.300">
    <property type="entry name" value="P-loop containing nucleotide triphosphate hydrolases"/>
    <property type="match status" value="1"/>
</dbReference>
<keyword evidence="7" id="KW-0472">Membrane</keyword>
<gene>
    <name evidence="9" type="ORF">NE542_02035</name>
</gene>
<dbReference type="SUPFAM" id="SSF52540">
    <property type="entry name" value="P-loop containing nucleoside triphosphate hydrolases"/>
    <property type="match status" value="1"/>
</dbReference>
<proteinExistence type="inferred from homology"/>
<dbReference type="GO" id="GO:0005886">
    <property type="term" value="C:plasma membrane"/>
    <property type="evidence" value="ECO:0007669"/>
    <property type="project" value="UniProtKB-SubCell"/>
</dbReference>
<dbReference type="RefSeq" id="WP_117346978.1">
    <property type="nucleotide sequence ID" value="NZ_JADPGG010000095.1"/>
</dbReference>
<evidence type="ECO:0000256" key="5">
    <source>
        <dbReference type="ARBA" id="ARBA00022741"/>
    </source>
</evidence>
<dbReference type="EMBL" id="JANGBO010000001">
    <property type="protein sequence ID" value="MCQ5060624.1"/>
    <property type="molecule type" value="Genomic_DNA"/>
</dbReference>
<keyword evidence="5" id="KW-0547">Nucleotide-binding</keyword>
<evidence type="ECO:0000256" key="4">
    <source>
        <dbReference type="ARBA" id="ARBA00022475"/>
    </source>
</evidence>
<dbReference type="InterPro" id="IPR003439">
    <property type="entry name" value="ABC_transporter-like_ATP-bd"/>
</dbReference>
<keyword evidence="6 9" id="KW-0067">ATP-binding</keyword>
<keyword evidence="3" id="KW-0813">Transport</keyword>
<comment type="subcellular location">
    <subcellularLocation>
        <location evidence="1">Cell membrane</location>
        <topology evidence="1">Peripheral membrane protein</topology>
    </subcellularLocation>
</comment>
<keyword evidence="4" id="KW-1003">Cell membrane</keyword>
<dbReference type="SMART" id="SM00382">
    <property type="entry name" value="AAA"/>
    <property type="match status" value="1"/>
</dbReference>
<evidence type="ECO:0000256" key="2">
    <source>
        <dbReference type="ARBA" id="ARBA00005417"/>
    </source>
</evidence>
<reference evidence="9" key="1">
    <citation type="submission" date="2022-06" db="EMBL/GenBank/DDBJ databases">
        <title>Isolation of gut microbiota from human fecal samples.</title>
        <authorList>
            <person name="Pamer E.G."/>
            <person name="Barat B."/>
            <person name="Waligurski E."/>
            <person name="Medina S."/>
            <person name="Paddock L."/>
            <person name="Mostad J."/>
        </authorList>
    </citation>
    <scope>NUCLEOTIDE SEQUENCE</scope>
    <source>
        <strain evidence="9">DFI.6.24</strain>
    </source>
</reference>
<dbReference type="PANTHER" id="PTHR43297">
    <property type="entry name" value="OLIGOPEPTIDE TRANSPORT ATP-BINDING PROTEIN APPD"/>
    <property type="match status" value="1"/>
</dbReference>
<dbReference type="GO" id="GO:0005524">
    <property type="term" value="F:ATP binding"/>
    <property type="evidence" value="ECO:0007669"/>
    <property type="project" value="UniProtKB-KW"/>
</dbReference>
<evidence type="ECO:0000256" key="3">
    <source>
        <dbReference type="ARBA" id="ARBA00022448"/>
    </source>
</evidence>
<dbReference type="Proteomes" id="UP001204814">
    <property type="component" value="Unassembled WGS sequence"/>
</dbReference>
<sequence length="247" mass="28322">MSVLEYKNLTLAYKNHETLHHINLTIPKNEITVIVGQSGSGKSTLLKATISLLSEDARLVEGDILFKGQSLRNEDLNNYRGKKIGVIFQNPLTYFDDFHTVEYHFYETLHYHFNYTKEKSKEIAISYLKQMGLDESILQKYPYELSGGMGQRVMIALVLCLEPELILADEPTSNLDVVCQKEILDLILSLKKQTTFVFVTHNIQVAKYLGDQLVVIKDGHIIEQGLKDELFNNPKHEYTQRLVMKGK</sequence>
<protein>
    <submittedName>
        <fullName evidence="9">ABC transporter ATP-binding protein</fullName>
    </submittedName>
</protein>
<evidence type="ECO:0000256" key="6">
    <source>
        <dbReference type="ARBA" id="ARBA00022840"/>
    </source>
</evidence>
<dbReference type="GO" id="GO:0016887">
    <property type="term" value="F:ATP hydrolysis activity"/>
    <property type="evidence" value="ECO:0007669"/>
    <property type="project" value="InterPro"/>
</dbReference>
<comment type="caution">
    <text evidence="9">The sequence shown here is derived from an EMBL/GenBank/DDBJ whole genome shotgun (WGS) entry which is preliminary data.</text>
</comment>
<dbReference type="InterPro" id="IPR003593">
    <property type="entry name" value="AAA+_ATPase"/>
</dbReference>
<evidence type="ECO:0000313" key="9">
    <source>
        <dbReference type="EMBL" id="MCQ5060624.1"/>
    </source>
</evidence>